<dbReference type="Proteomes" id="UP001431131">
    <property type="component" value="Unassembled WGS sequence"/>
</dbReference>
<accession>A0AAW5EAW7</accession>
<evidence type="ECO:0000313" key="1">
    <source>
        <dbReference type="EMBL" id="MCH1627171.1"/>
    </source>
</evidence>
<organism evidence="1 2">
    <name type="scientific">Fredinandcohnia quinoae</name>
    <dbReference type="NCBI Taxonomy" id="2918902"/>
    <lineage>
        <taxon>Bacteria</taxon>
        <taxon>Bacillati</taxon>
        <taxon>Bacillota</taxon>
        <taxon>Bacilli</taxon>
        <taxon>Bacillales</taxon>
        <taxon>Bacillaceae</taxon>
        <taxon>Fredinandcohnia</taxon>
    </lineage>
</organism>
<name>A0AAW5EAW7_9BACI</name>
<evidence type="ECO:0000313" key="2">
    <source>
        <dbReference type="Proteomes" id="UP001431131"/>
    </source>
</evidence>
<proteinExistence type="predicted"/>
<protein>
    <submittedName>
        <fullName evidence="1">Uncharacterized protein</fullName>
    </submittedName>
</protein>
<dbReference type="AlphaFoldDB" id="A0AAW5EAW7"/>
<reference evidence="1" key="1">
    <citation type="submission" date="2022-02" db="EMBL/GenBank/DDBJ databases">
        <title>Fredinandcohnia quinoae sp. nov. isolated from Chenopodium quinoa seeds.</title>
        <authorList>
            <person name="Saati-Santamaria Z."/>
            <person name="Flores-Felix J.D."/>
            <person name="Igual J.M."/>
            <person name="Velazquez E."/>
            <person name="Garcia-Fraile P."/>
            <person name="Martinez-Molina E."/>
        </authorList>
    </citation>
    <scope>NUCLEOTIDE SEQUENCE</scope>
    <source>
        <strain evidence="1">SECRCQ15</strain>
    </source>
</reference>
<comment type="caution">
    <text evidence="1">The sequence shown here is derived from an EMBL/GenBank/DDBJ whole genome shotgun (WGS) entry which is preliminary data.</text>
</comment>
<sequence length="81" mass="9529">MIRQLLDDELDEASLSFLKKEVLRKEEAIFPKEVEGYLKLSDKTIRKVLSHLVDKNMLMLASGIKMVRSYRLRNQVKLPIR</sequence>
<gene>
    <name evidence="1" type="ORF">MJG50_17700</name>
</gene>
<dbReference type="EMBL" id="JAKTTI010000035">
    <property type="protein sequence ID" value="MCH1627171.1"/>
    <property type="molecule type" value="Genomic_DNA"/>
</dbReference>
<dbReference type="RefSeq" id="WP_240257091.1">
    <property type="nucleotide sequence ID" value="NZ_JAKTTI010000035.1"/>
</dbReference>
<keyword evidence="2" id="KW-1185">Reference proteome</keyword>